<gene>
    <name evidence="1" type="ORF">D7W81_24805</name>
</gene>
<protein>
    <submittedName>
        <fullName evidence="1">Uncharacterized protein</fullName>
    </submittedName>
</protein>
<dbReference type="OrthoDB" id="5518075at2"/>
<reference evidence="2" key="1">
    <citation type="submission" date="2018-09" db="EMBL/GenBank/DDBJ databases">
        <authorList>
            <person name="Livingstone P.G."/>
            <person name="Whitworth D.E."/>
        </authorList>
    </citation>
    <scope>NUCLEOTIDE SEQUENCE [LARGE SCALE GENOMIC DNA]</scope>
    <source>
        <strain evidence="2">AB050A</strain>
    </source>
</reference>
<keyword evidence="2" id="KW-1185">Reference proteome</keyword>
<evidence type="ECO:0000313" key="1">
    <source>
        <dbReference type="EMBL" id="RKH60895.1"/>
    </source>
</evidence>
<dbReference type="Proteomes" id="UP000267003">
    <property type="component" value="Unassembled WGS sequence"/>
</dbReference>
<organism evidence="1 2">
    <name type="scientific">Corallococcus aberystwythensis</name>
    <dbReference type="NCBI Taxonomy" id="2316722"/>
    <lineage>
        <taxon>Bacteria</taxon>
        <taxon>Pseudomonadati</taxon>
        <taxon>Myxococcota</taxon>
        <taxon>Myxococcia</taxon>
        <taxon>Myxococcales</taxon>
        <taxon>Cystobacterineae</taxon>
        <taxon>Myxococcaceae</taxon>
        <taxon>Corallococcus</taxon>
    </lineage>
</organism>
<accession>A0A3A8Q487</accession>
<dbReference type="AlphaFoldDB" id="A0A3A8Q487"/>
<proteinExistence type="predicted"/>
<comment type="caution">
    <text evidence="1">The sequence shown here is derived from an EMBL/GenBank/DDBJ whole genome shotgun (WGS) entry which is preliminary data.</text>
</comment>
<dbReference type="EMBL" id="RAWK01000160">
    <property type="protein sequence ID" value="RKH60895.1"/>
    <property type="molecule type" value="Genomic_DNA"/>
</dbReference>
<evidence type="ECO:0000313" key="2">
    <source>
        <dbReference type="Proteomes" id="UP000267003"/>
    </source>
</evidence>
<sequence length="503" mass="54913">MNPFSYLHGLGAALVAALSLSCSPQPKTDKPPPVQPQHQAQQAYVPEFCASVPIGSVECVFAPQTPQVVYDRIDNRLASRCGSDLACRYQVINLWVGAPPSQASTSELVVWLDAQRQVTDFLKNSQKSAETLLESLKIHAVDRSNRISEQRFIISQVTERVDRMSTHAEQEVKAKASAYQDPIVLEAADVKAGMTRLDLRIAEARTTLEALSPQVVSLVGQFEAYRNTEAASIAALQALAAQASTAGFQGLETAMLTAADLSHQESGATTALVTEARRLRSLLARAQEEYTDSLVPQRELIATRGLRMGDLVVGERKMVEGIEGYCEARKRKTLTTLERLLEGMKQRREALIALEADQATRQALADEAFLTASQRFLSDVTPRSTQLWQVAPKSTVLKLSFLSEKFDQMESYLQFEPACAPPAAGTRSWREAGCVAMRRDFSRVRSWRTSTLPGTLRLNVAMMRQAGSVPAALLAEVEALTAAGQLKAAATVHDAALRVSDGL</sequence>
<name>A0A3A8Q487_9BACT</name>